<dbReference type="EMBL" id="JAFMYU010000027">
    <property type="protein sequence ID" value="MBO0934130.1"/>
    <property type="molecule type" value="Genomic_DNA"/>
</dbReference>
<evidence type="ECO:0000256" key="5">
    <source>
        <dbReference type="ARBA" id="ARBA00022989"/>
    </source>
</evidence>
<reference evidence="10 11" key="1">
    <citation type="submission" date="2021-03" db="EMBL/GenBank/DDBJ databases">
        <title>Fibrella sp. HMF5036 genome sequencing and assembly.</title>
        <authorList>
            <person name="Kang H."/>
            <person name="Kim H."/>
            <person name="Bae S."/>
            <person name="Joh K."/>
        </authorList>
    </citation>
    <scope>NUCLEOTIDE SEQUENCE [LARGE SCALE GENOMIC DNA]</scope>
    <source>
        <strain evidence="10 11">HMF5036</strain>
    </source>
</reference>
<evidence type="ECO:0000256" key="7">
    <source>
        <dbReference type="SAM" id="Phobius"/>
    </source>
</evidence>
<dbReference type="InterPro" id="IPR003838">
    <property type="entry name" value="ABC3_permease_C"/>
</dbReference>
<evidence type="ECO:0000256" key="4">
    <source>
        <dbReference type="ARBA" id="ARBA00022692"/>
    </source>
</evidence>
<comment type="subcellular location">
    <subcellularLocation>
        <location evidence="1">Cell membrane</location>
        <topology evidence="1">Multi-pass membrane protein</topology>
    </subcellularLocation>
</comment>
<keyword evidence="4 7" id="KW-0812">Transmembrane</keyword>
<accession>A0A939GAS8</accession>
<feature type="transmembrane region" description="Helical" evidence="7">
    <location>
        <begin position="20"/>
        <end position="46"/>
    </location>
</feature>
<evidence type="ECO:0000313" key="11">
    <source>
        <dbReference type="Proteomes" id="UP000664795"/>
    </source>
</evidence>
<proteinExistence type="inferred from homology"/>
<dbReference type="PANTHER" id="PTHR30489:SF0">
    <property type="entry name" value="LIPOPROTEIN-RELEASING SYSTEM TRANSMEMBRANE PROTEIN LOLE"/>
    <property type="match status" value="1"/>
</dbReference>
<protein>
    <submittedName>
        <fullName evidence="10">ABC transporter permease</fullName>
    </submittedName>
</protein>
<evidence type="ECO:0000256" key="2">
    <source>
        <dbReference type="ARBA" id="ARBA00005236"/>
    </source>
</evidence>
<evidence type="ECO:0000256" key="6">
    <source>
        <dbReference type="ARBA" id="ARBA00023136"/>
    </source>
</evidence>
<dbReference type="RefSeq" id="WP_207338093.1">
    <property type="nucleotide sequence ID" value="NZ_JAFMYU010000027.1"/>
</dbReference>
<dbReference type="InterPro" id="IPR025857">
    <property type="entry name" value="MacB_PCD"/>
</dbReference>
<evidence type="ECO:0000256" key="1">
    <source>
        <dbReference type="ARBA" id="ARBA00004651"/>
    </source>
</evidence>
<organism evidence="10 11">
    <name type="scientific">Fibrella aquatilis</name>
    <dbReference type="NCBI Taxonomy" id="2817059"/>
    <lineage>
        <taxon>Bacteria</taxon>
        <taxon>Pseudomonadati</taxon>
        <taxon>Bacteroidota</taxon>
        <taxon>Cytophagia</taxon>
        <taxon>Cytophagales</taxon>
        <taxon>Spirosomataceae</taxon>
        <taxon>Fibrella</taxon>
    </lineage>
</organism>
<evidence type="ECO:0000259" key="9">
    <source>
        <dbReference type="Pfam" id="PF12704"/>
    </source>
</evidence>
<dbReference type="Pfam" id="PF12704">
    <property type="entry name" value="MacB_PCD"/>
    <property type="match status" value="1"/>
</dbReference>
<gene>
    <name evidence="10" type="ORF">J2I48_24195</name>
</gene>
<keyword evidence="3" id="KW-1003">Cell membrane</keyword>
<dbReference type="GO" id="GO:0098797">
    <property type="term" value="C:plasma membrane protein complex"/>
    <property type="evidence" value="ECO:0007669"/>
    <property type="project" value="TreeGrafter"/>
</dbReference>
<evidence type="ECO:0000256" key="3">
    <source>
        <dbReference type="ARBA" id="ARBA00022475"/>
    </source>
</evidence>
<dbReference type="Proteomes" id="UP000664795">
    <property type="component" value="Unassembled WGS sequence"/>
</dbReference>
<dbReference type="InterPro" id="IPR051447">
    <property type="entry name" value="Lipoprotein-release_system"/>
</dbReference>
<dbReference type="Pfam" id="PF02687">
    <property type="entry name" value="FtsX"/>
    <property type="match status" value="1"/>
</dbReference>
<comment type="caution">
    <text evidence="10">The sequence shown here is derived from an EMBL/GenBank/DDBJ whole genome shotgun (WGS) entry which is preliminary data.</text>
</comment>
<sequence>MNLPAFIARRYFFSRKKRSFISYLSLLSMLGVGVGTMALVVVLSVFNGMEELNRQLFKSVDADLTLTPVQGKRQAMVPQQLGRLRGLAGIQVITTVATDNALARYADGQTVVRVKGVDSTFLQQHRLDTAMVEGRQVLQQNGINYALVADGIRNSLSMSPEDPLIPLELLFPERNRRLSSLTPGAFRQQQVAVSGVFFVSAPNYSDLVIVPFELARELLGYGPDDYASLEVKLKPGADEAAVQKALQQMAGASWLVQTRDEINRGLFRAIRVEKLFVTLTLAFIILVASINIFYSLSMLVLEKKADIGVMFAMGATPSFIRRIFLAEGMIIAFTGAGVGLLLGLLVCYLQQRYGLIELGTTAGLVNAYPVSVRPNDVIITGGIVIVVTVLTSWFPAQRAARKSFD</sequence>
<comment type="similarity">
    <text evidence="2">Belongs to the ABC-4 integral membrane protein family. LolC/E subfamily.</text>
</comment>
<evidence type="ECO:0000313" key="10">
    <source>
        <dbReference type="EMBL" id="MBO0934130.1"/>
    </source>
</evidence>
<feature type="domain" description="MacB-like periplasmic core" evidence="9">
    <location>
        <begin position="25"/>
        <end position="248"/>
    </location>
</feature>
<evidence type="ECO:0000259" key="8">
    <source>
        <dbReference type="Pfam" id="PF02687"/>
    </source>
</evidence>
<dbReference type="AlphaFoldDB" id="A0A939GAS8"/>
<feature type="transmembrane region" description="Helical" evidence="7">
    <location>
        <begin position="377"/>
        <end position="396"/>
    </location>
</feature>
<dbReference type="GO" id="GO:0044874">
    <property type="term" value="P:lipoprotein localization to outer membrane"/>
    <property type="evidence" value="ECO:0007669"/>
    <property type="project" value="TreeGrafter"/>
</dbReference>
<feature type="transmembrane region" description="Helical" evidence="7">
    <location>
        <begin position="275"/>
        <end position="294"/>
    </location>
</feature>
<feature type="transmembrane region" description="Helical" evidence="7">
    <location>
        <begin position="323"/>
        <end position="346"/>
    </location>
</feature>
<name>A0A939GAS8_9BACT</name>
<feature type="domain" description="ABC3 transporter permease C-terminal" evidence="8">
    <location>
        <begin position="281"/>
        <end position="403"/>
    </location>
</feature>
<keyword evidence="5 7" id="KW-1133">Transmembrane helix</keyword>
<keyword evidence="11" id="KW-1185">Reference proteome</keyword>
<keyword evidence="6 7" id="KW-0472">Membrane</keyword>
<dbReference type="PANTHER" id="PTHR30489">
    <property type="entry name" value="LIPOPROTEIN-RELEASING SYSTEM TRANSMEMBRANE PROTEIN LOLE"/>
    <property type="match status" value="1"/>
</dbReference>